<gene>
    <name evidence="3" type="ORF">Lgee_1755</name>
</gene>
<keyword evidence="4" id="KW-1185">Reference proteome</keyword>
<evidence type="ECO:0000259" key="2">
    <source>
        <dbReference type="PROSITE" id="PS50011"/>
    </source>
</evidence>
<dbReference type="InterPro" id="IPR000719">
    <property type="entry name" value="Prot_kinase_dom"/>
</dbReference>
<evidence type="ECO:0000256" key="1">
    <source>
        <dbReference type="PROSITE-ProRule" id="PRU10141"/>
    </source>
</evidence>
<dbReference type="GO" id="GO:0004672">
    <property type="term" value="F:protein kinase activity"/>
    <property type="evidence" value="ECO:0007669"/>
    <property type="project" value="InterPro"/>
</dbReference>
<dbReference type="STRING" id="45065.Lgee_1755"/>
<evidence type="ECO:0000313" key="4">
    <source>
        <dbReference type="Proteomes" id="UP000054785"/>
    </source>
</evidence>
<dbReference type="SMART" id="SM00220">
    <property type="entry name" value="S_TKc"/>
    <property type="match status" value="1"/>
</dbReference>
<keyword evidence="1" id="KW-0547">Nucleotide-binding</keyword>
<dbReference type="Gene3D" id="1.10.510.10">
    <property type="entry name" value="Transferase(Phosphotransferase) domain 1"/>
    <property type="match status" value="1"/>
</dbReference>
<name>A0A0W0TPI0_9GAMM</name>
<organism evidence="3 4">
    <name type="scientific">Legionella geestiana</name>
    <dbReference type="NCBI Taxonomy" id="45065"/>
    <lineage>
        <taxon>Bacteria</taxon>
        <taxon>Pseudomonadati</taxon>
        <taxon>Pseudomonadota</taxon>
        <taxon>Gammaproteobacteria</taxon>
        <taxon>Legionellales</taxon>
        <taxon>Legionellaceae</taxon>
        <taxon>Legionella</taxon>
    </lineage>
</organism>
<evidence type="ECO:0000313" key="3">
    <source>
        <dbReference type="EMBL" id="KTC97434.1"/>
    </source>
</evidence>
<dbReference type="GO" id="GO:0005524">
    <property type="term" value="F:ATP binding"/>
    <property type="evidence" value="ECO:0007669"/>
    <property type="project" value="UniProtKB-UniRule"/>
</dbReference>
<proteinExistence type="predicted"/>
<dbReference type="RefSeq" id="WP_028387150.1">
    <property type="nucleotide sequence ID" value="NZ_CAAAHN010000003.1"/>
</dbReference>
<dbReference type="PROSITE" id="PS50011">
    <property type="entry name" value="PROTEIN_KINASE_DOM"/>
    <property type="match status" value="1"/>
</dbReference>
<protein>
    <submittedName>
        <fullName evidence="3">Protein kinase domain protein</fullName>
    </submittedName>
</protein>
<dbReference type="AlphaFoldDB" id="A0A0W0TPI0"/>
<dbReference type="InterPro" id="IPR017441">
    <property type="entry name" value="Protein_kinase_ATP_BS"/>
</dbReference>
<dbReference type="SUPFAM" id="SSF56112">
    <property type="entry name" value="Protein kinase-like (PK-like)"/>
    <property type="match status" value="1"/>
</dbReference>
<accession>A0A0W0TPI0</accession>
<keyword evidence="1" id="KW-0067">ATP-binding</keyword>
<dbReference type="PATRIC" id="fig|45065.4.peg.1906"/>
<sequence>MASSSQETDETLEWEYARACLLNKSDGTKLRRTQSKIFSTAPRNEKSHKSKLPHEKLVKNSYIKFGDTVYRIGAKIGEGTYGKVRCLTTESGETYVVKISSYNFQPTEVRVARMQEYALREPASRISFYKGFEQVHKYYLPMRQLGVALDRHFRKLPGNNLDSRLDIAIKLCIAMHRLHHVHGFAHLDTRHQNATIEPNGTVHLIDYGASEPDPAGIAHNPMGSYIFRPPRSRRYTREELDSIALRRIIHLPAEFYVAGMPCDSLGSAIKCGRRDPLILLQDEHLKRFGLEDLFNDTCESVETAKARHQTPLYLAARLICAKYSLASLELDSFTCTLLACLYAHNKTLEEVNTAIANPDEWVREHLGSEAHFSDNSTVLRAKFICRSLEIKWNDTLTAHAETLYHLAMTPGFLLHLKTLAAEPLLLQRLSGERRPEILNAIKGLLDNIPSKDPLWRIARIHTFLDKPDIAPLNPAAESALSLSERYGLQFTAEELQSNESLALLINRLEAVGIAAKARDFLEFNDLIQAVIRDSSEHWLLCALADSNLGRVTFKEMLQMADFLVSKLPPDEGIARTLFKFLDREHIRGDLIDILDNLKRLDESSQPLCITALLALNFDEADEFVREASSFSSSSSPSSDDSCESTFTEHTVCSYQESIDFTELESCLRLLASKIDTLPEHHPKRRALTNWCDSVQTQIKNTRNREQSEADFVINVVELKTDEFLTTIGEHRGILGVLDATLRGIVAFVQLLICQCSVPQRGTFFKTESERLIDSAMECVNTLNPEI</sequence>
<dbReference type="Proteomes" id="UP000054785">
    <property type="component" value="Unassembled WGS sequence"/>
</dbReference>
<reference evidence="3 4" key="1">
    <citation type="submission" date="2015-11" db="EMBL/GenBank/DDBJ databases">
        <title>Genomic analysis of 38 Legionella species identifies large and diverse effector repertoires.</title>
        <authorList>
            <person name="Burstein D."/>
            <person name="Amaro F."/>
            <person name="Zusman T."/>
            <person name="Lifshitz Z."/>
            <person name="Cohen O."/>
            <person name="Gilbert J.A."/>
            <person name="Pupko T."/>
            <person name="Shuman H.A."/>
            <person name="Segal G."/>
        </authorList>
    </citation>
    <scope>NUCLEOTIDE SEQUENCE [LARGE SCALE GENOMIC DNA]</scope>
    <source>
        <strain evidence="3 4">ATCC 49504</strain>
    </source>
</reference>
<keyword evidence="3" id="KW-0418">Kinase</keyword>
<keyword evidence="3" id="KW-0808">Transferase</keyword>
<dbReference type="Pfam" id="PF00069">
    <property type="entry name" value="Pkinase"/>
    <property type="match status" value="1"/>
</dbReference>
<dbReference type="EMBL" id="LNYC01000070">
    <property type="protein sequence ID" value="KTC97434.1"/>
    <property type="molecule type" value="Genomic_DNA"/>
</dbReference>
<dbReference type="PROSITE" id="PS00107">
    <property type="entry name" value="PROTEIN_KINASE_ATP"/>
    <property type="match status" value="1"/>
</dbReference>
<comment type="caution">
    <text evidence="3">The sequence shown here is derived from an EMBL/GenBank/DDBJ whole genome shotgun (WGS) entry which is preliminary data.</text>
</comment>
<feature type="binding site" evidence="1">
    <location>
        <position position="98"/>
    </location>
    <ligand>
        <name>ATP</name>
        <dbReference type="ChEBI" id="CHEBI:30616"/>
    </ligand>
</feature>
<dbReference type="InterPro" id="IPR011009">
    <property type="entry name" value="Kinase-like_dom_sf"/>
</dbReference>
<feature type="domain" description="Protein kinase" evidence="2">
    <location>
        <begin position="70"/>
        <end position="362"/>
    </location>
</feature>